<evidence type="ECO:0000256" key="2">
    <source>
        <dbReference type="ARBA" id="ARBA00001946"/>
    </source>
</evidence>
<feature type="domain" description="Histidine kinase/HSP90-like ATPase" evidence="10">
    <location>
        <begin position="47"/>
        <end position="191"/>
    </location>
</feature>
<dbReference type="InterPro" id="IPR013760">
    <property type="entry name" value="Topo_IIA-like_dom_sf"/>
</dbReference>
<evidence type="ECO:0000313" key="12">
    <source>
        <dbReference type="Proteomes" id="UP000288494"/>
    </source>
</evidence>
<dbReference type="PANTHER" id="PTHR10169">
    <property type="entry name" value="DNA TOPOISOMERASE/GYRASE"/>
    <property type="match status" value="1"/>
</dbReference>
<keyword evidence="7" id="KW-0799">Topoisomerase</keyword>
<dbReference type="Gene3D" id="3.30.565.10">
    <property type="entry name" value="Histidine kinase-like ATPase, C-terminal domain"/>
    <property type="match status" value="1"/>
</dbReference>
<evidence type="ECO:0000256" key="5">
    <source>
        <dbReference type="ARBA" id="ARBA00022741"/>
    </source>
</evidence>
<evidence type="ECO:0000256" key="6">
    <source>
        <dbReference type="ARBA" id="ARBA00022840"/>
    </source>
</evidence>
<dbReference type="SMART" id="SM00387">
    <property type="entry name" value="HATPase_c"/>
    <property type="match status" value="1"/>
</dbReference>
<name>A0A3T0IM76_9CAUD</name>
<protein>
    <recommendedName>
        <fullName evidence="4">DNA topoisomerase (ATP-hydrolyzing)</fullName>
        <ecNumber evidence="4">5.6.2.2</ecNumber>
    </recommendedName>
</protein>
<evidence type="ECO:0000313" key="11">
    <source>
        <dbReference type="EMBL" id="AZV01109.1"/>
    </source>
</evidence>
<dbReference type="SUPFAM" id="SSF54211">
    <property type="entry name" value="Ribosomal protein S5 domain 2-like"/>
    <property type="match status" value="1"/>
</dbReference>
<dbReference type="InterPro" id="IPR036890">
    <property type="entry name" value="HATPase_C_sf"/>
</dbReference>
<dbReference type="InterPro" id="IPR050634">
    <property type="entry name" value="DNA_Topoisomerase_II"/>
</dbReference>
<evidence type="ECO:0000256" key="8">
    <source>
        <dbReference type="ARBA" id="ARBA00023125"/>
    </source>
</evidence>
<dbReference type="Proteomes" id="UP000288494">
    <property type="component" value="Segment"/>
</dbReference>
<dbReference type="InterPro" id="IPR014721">
    <property type="entry name" value="Ribsml_uS5_D2-typ_fold_subgr"/>
</dbReference>
<dbReference type="EMBL" id="MK295203">
    <property type="protein sequence ID" value="AZV01109.1"/>
    <property type="molecule type" value="Genomic_DNA"/>
</dbReference>
<dbReference type="Gene3D" id="3.40.50.670">
    <property type="match status" value="1"/>
</dbReference>
<dbReference type="EC" id="5.6.2.2" evidence="4"/>
<evidence type="ECO:0000256" key="7">
    <source>
        <dbReference type="ARBA" id="ARBA00023029"/>
    </source>
</evidence>
<sequence length="615" mass="68655">MIKNEIKVLSDIEHIKKRSGMYIGSSANEAHGRFLFGNFTQVNYVPGLVKLIDEIIDNSVDEAIRTNFKFANKIDVQIKNNQVSVSDNGRGIPQAMVTDQNGEQIPGPVAAWTIPKAGGNFGDDAERKTGGMNGVGSSLTNIFSVLFTGITSDGENEITVNCSNGMENKGWSTKKSKGKGTSVIFTPDFNHFEENSLSQIYLDITLDRLQTLAVIYPDIQFTFNGKKVDGNFKKYAKQFGEDFVIQETDNVSMAFTPSPDGFRQLTYVNNIHTKNGGHHVECVFDDICEHLLPGIKKKYRGIEVTKARVKECLTMVMFIRDMSNMRFDSQTKERLTSPFGEIRNHIQIDAKKIATAILKVDGLIMPIVEAALARKLAAEKAAETKAAKKASKAKVHKHIKANLYGKDADTTLFLTEGDSAMGPFIEVRNKDLQGGYPLRGKVMNTWGMTATDIMKNKELFDICAITGLVIGEPAEKTNYRNIAIMTDADVDGTGSIYPSLLAFFSQWPELFEQGRVRFCKTPVIIAQVGKEQEWFYDVPSYTKAKDSLPKHSIRYIKGLGSLEKAEYRRMIQDPKFDVVQLPEDWKEQFEMLLGNDPQLRTVISGLILDLSLQNT</sequence>
<gene>
    <name evidence="11" type="ORF">vBEcoM005_222</name>
</gene>
<keyword evidence="5" id="KW-0547">Nucleotide-binding</keyword>
<dbReference type="SUPFAM" id="SSF55874">
    <property type="entry name" value="ATPase domain of HSP90 chaperone/DNA topoisomerase II/histidine kinase"/>
    <property type="match status" value="1"/>
</dbReference>
<evidence type="ECO:0000256" key="3">
    <source>
        <dbReference type="ARBA" id="ARBA00011080"/>
    </source>
</evidence>
<keyword evidence="8" id="KW-0238">DNA-binding</keyword>
<dbReference type="InterPro" id="IPR003594">
    <property type="entry name" value="HATPase_dom"/>
</dbReference>
<dbReference type="Pfam" id="PF02518">
    <property type="entry name" value="HATPase_c"/>
    <property type="match status" value="1"/>
</dbReference>
<dbReference type="InterPro" id="IPR020568">
    <property type="entry name" value="Ribosomal_Su5_D2-typ_SF"/>
</dbReference>
<dbReference type="SMART" id="SM00433">
    <property type="entry name" value="TOP2c"/>
    <property type="match status" value="1"/>
</dbReference>
<comment type="catalytic activity">
    <reaction evidence="1">
        <text>ATP-dependent breakage, passage and rejoining of double-stranded DNA.</text>
        <dbReference type="EC" id="5.6.2.2"/>
    </reaction>
</comment>
<dbReference type="PROSITE" id="PS00177">
    <property type="entry name" value="TOPOISOMERASE_II"/>
    <property type="match status" value="1"/>
</dbReference>
<keyword evidence="9 11" id="KW-0413">Isomerase</keyword>
<keyword evidence="6" id="KW-0067">ATP-binding</keyword>
<dbReference type="GO" id="GO:0000819">
    <property type="term" value="P:sister chromatid segregation"/>
    <property type="evidence" value="ECO:0007669"/>
    <property type="project" value="TreeGrafter"/>
</dbReference>
<dbReference type="GO" id="GO:0006265">
    <property type="term" value="P:DNA topological change"/>
    <property type="evidence" value="ECO:0007669"/>
    <property type="project" value="InterPro"/>
</dbReference>
<evidence type="ECO:0000259" key="10">
    <source>
        <dbReference type="SMART" id="SM00387"/>
    </source>
</evidence>
<dbReference type="Pfam" id="PF00204">
    <property type="entry name" value="DNA_gyraseB"/>
    <property type="match status" value="1"/>
</dbReference>
<evidence type="ECO:0000256" key="9">
    <source>
        <dbReference type="ARBA" id="ARBA00023235"/>
    </source>
</evidence>
<comment type="similarity">
    <text evidence="3">Belongs to the type II topoisomerase family.</text>
</comment>
<proteinExistence type="inferred from homology"/>
<evidence type="ECO:0000256" key="1">
    <source>
        <dbReference type="ARBA" id="ARBA00000185"/>
    </source>
</evidence>
<dbReference type="InterPro" id="IPR018522">
    <property type="entry name" value="TopoIIA_CS"/>
</dbReference>
<dbReference type="GO" id="GO:0003918">
    <property type="term" value="F:DNA topoisomerase type II (double strand cut, ATP-hydrolyzing) activity"/>
    <property type="evidence" value="ECO:0007669"/>
    <property type="project" value="UniProtKB-EC"/>
</dbReference>
<dbReference type="InterPro" id="IPR013759">
    <property type="entry name" value="Topo_IIA_B_C"/>
</dbReference>
<comment type="cofactor">
    <cofactor evidence="2">
        <name>Mg(2+)</name>
        <dbReference type="ChEBI" id="CHEBI:18420"/>
    </cofactor>
</comment>
<dbReference type="Gene3D" id="3.30.230.10">
    <property type="match status" value="1"/>
</dbReference>
<dbReference type="PRINTS" id="PR00418">
    <property type="entry name" value="TPI2FAMILY"/>
</dbReference>
<keyword evidence="12" id="KW-1185">Reference proteome</keyword>
<evidence type="ECO:0000256" key="4">
    <source>
        <dbReference type="ARBA" id="ARBA00012895"/>
    </source>
</evidence>
<accession>A0A3T0IM76</accession>
<organism evidence="11 12">
    <name type="scientific">Escherichia phage vB_EcoM_005</name>
    <dbReference type="NCBI Taxonomy" id="2500761"/>
    <lineage>
        <taxon>Viruses</taxon>
        <taxon>Duplodnaviria</taxon>
        <taxon>Heunggongvirae</taxon>
        <taxon>Uroviricota</taxon>
        <taxon>Caudoviricetes</taxon>
        <taxon>Pantevenvirales</taxon>
        <taxon>Straboviridae</taxon>
        <taxon>Tevenvirinae</taxon>
        <taxon>Dhakavirus</taxon>
        <taxon>Dhakavirus ecom005</taxon>
    </lineage>
</organism>
<dbReference type="GO" id="GO:0005524">
    <property type="term" value="F:ATP binding"/>
    <property type="evidence" value="ECO:0007669"/>
    <property type="project" value="UniProtKB-KW"/>
</dbReference>
<dbReference type="PANTHER" id="PTHR10169:SF38">
    <property type="entry name" value="DNA TOPOISOMERASE 2"/>
    <property type="match status" value="1"/>
</dbReference>
<dbReference type="InterPro" id="IPR001241">
    <property type="entry name" value="Topo_IIA"/>
</dbReference>
<dbReference type="InterPro" id="IPR013506">
    <property type="entry name" value="Topo_IIA_bsu_dom2"/>
</dbReference>
<dbReference type="GO" id="GO:0003677">
    <property type="term" value="F:DNA binding"/>
    <property type="evidence" value="ECO:0007669"/>
    <property type="project" value="UniProtKB-KW"/>
</dbReference>
<dbReference type="SUPFAM" id="SSF56719">
    <property type="entry name" value="Type II DNA topoisomerase"/>
    <property type="match status" value="1"/>
</dbReference>
<reference evidence="11 12" key="1">
    <citation type="submission" date="2018-12" db="EMBL/GenBank/DDBJ databases">
        <title>Characterization of novel bacteriophages infecting Shigella spp. and E. coli O157: H7.</title>
        <authorList>
            <person name="Shahin K."/>
            <person name="Bao H."/>
            <person name="Wang R."/>
        </authorList>
    </citation>
    <scope>NUCLEOTIDE SEQUENCE [LARGE SCALE GENOMIC DNA]</scope>
</reference>